<evidence type="ECO:0000313" key="2">
    <source>
        <dbReference type="EMBL" id="SUZ09932.1"/>
    </source>
</evidence>
<dbReference type="AlphaFoldDB" id="A0A381L8U9"/>
<accession>A0A381L8U9</accession>
<feature type="chain" id="PRO_5016649359" evidence="1">
    <location>
        <begin position="23"/>
        <end position="173"/>
    </location>
</feature>
<dbReference type="EMBL" id="UIGY01000064">
    <property type="protein sequence ID" value="SUZ09932.1"/>
    <property type="molecule type" value="Genomic_DNA"/>
</dbReference>
<organism evidence="2">
    <name type="scientific">Blumeria graminis f. sp. tritici 96224</name>
    <dbReference type="NCBI Taxonomy" id="1268274"/>
    <lineage>
        <taxon>Eukaryota</taxon>
        <taxon>Fungi</taxon>
        <taxon>Dikarya</taxon>
        <taxon>Ascomycota</taxon>
        <taxon>Pezizomycotina</taxon>
        <taxon>Leotiomycetes</taxon>
        <taxon>Erysiphales</taxon>
        <taxon>Erysiphaceae</taxon>
        <taxon>Blumeria</taxon>
    </lineage>
</organism>
<dbReference type="OrthoDB" id="10356787at2759"/>
<proteinExistence type="predicted"/>
<sequence length="173" mass="19735">MLLHLFLLYLGLPFIRTIQARAEEPSISGVSKISAAKSIWLKNPLPFSSDIKKKHFPDRGFECLEWPITMKDAERSLSAAYNEVKASKSWFGGSKKGNFVSMPLLQPTQQQKFYMYPMFELDIDSKGNIGPAPYMIISENGRKYAIYMVTGGNKRKIPKNPNLRYRLCFSSNN</sequence>
<gene>
    <name evidence="2" type="ORF">BGT96224V2_LOCUS3106</name>
</gene>
<keyword evidence="1" id="KW-0732">Signal</keyword>
<evidence type="ECO:0000256" key="1">
    <source>
        <dbReference type="SAM" id="SignalP"/>
    </source>
</evidence>
<name>A0A381L8U9_BLUGR</name>
<reference evidence="2" key="1">
    <citation type="submission" date="2018-07" db="EMBL/GenBank/DDBJ databases">
        <authorList>
            <person name="Quirk P.G."/>
            <person name="Krulwich T.A."/>
        </authorList>
    </citation>
    <scope>NUCLEOTIDE SEQUENCE</scope>
    <source>
        <strain evidence="2">96224</strain>
    </source>
</reference>
<protein>
    <submittedName>
        <fullName evidence="2">BgtE-10024</fullName>
    </submittedName>
</protein>
<feature type="signal peptide" evidence="1">
    <location>
        <begin position="1"/>
        <end position="22"/>
    </location>
</feature>